<protein>
    <submittedName>
        <fullName evidence="1">Uncharacterized protein</fullName>
    </submittedName>
</protein>
<name>A0ACB9TIT0_HOLOL</name>
<reference evidence="1" key="1">
    <citation type="submission" date="2022-04" db="EMBL/GenBank/DDBJ databases">
        <title>Chromosome-scale genome assembly of Holotrichia oblita Faldermann.</title>
        <authorList>
            <person name="Rongchong L."/>
        </authorList>
    </citation>
    <scope>NUCLEOTIDE SEQUENCE</scope>
    <source>
        <strain evidence="1">81SQS9</strain>
    </source>
</reference>
<gene>
    <name evidence="1" type="ORF">MML48_2g00002815</name>
</gene>
<comment type="caution">
    <text evidence="1">The sequence shown here is derived from an EMBL/GenBank/DDBJ whole genome shotgun (WGS) entry which is preliminary data.</text>
</comment>
<proteinExistence type="predicted"/>
<dbReference type="EMBL" id="CM043016">
    <property type="protein sequence ID" value="KAI4466585.1"/>
    <property type="molecule type" value="Genomic_DNA"/>
</dbReference>
<evidence type="ECO:0000313" key="2">
    <source>
        <dbReference type="Proteomes" id="UP001056778"/>
    </source>
</evidence>
<organism evidence="1 2">
    <name type="scientific">Holotrichia oblita</name>
    <name type="common">Chafer beetle</name>
    <dbReference type="NCBI Taxonomy" id="644536"/>
    <lineage>
        <taxon>Eukaryota</taxon>
        <taxon>Metazoa</taxon>
        <taxon>Ecdysozoa</taxon>
        <taxon>Arthropoda</taxon>
        <taxon>Hexapoda</taxon>
        <taxon>Insecta</taxon>
        <taxon>Pterygota</taxon>
        <taxon>Neoptera</taxon>
        <taxon>Endopterygota</taxon>
        <taxon>Coleoptera</taxon>
        <taxon>Polyphaga</taxon>
        <taxon>Scarabaeiformia</taxon>
        <taxon>Scarabaeidae</taxon>
        <taxon>Melolonthinae</taxon>
        <taxon>Holotrichia</taxon>
    </lineage>
</organism>
<accession>A0ACB9TIT0</accession>
<dbReference type="Proteomes" id="UP001056778">
    <property type="component" value="Chromosome 2"/>
</dbReference>
<keyword evidence="2" id="KW-1185">Reference proteome</keyword>
<sequence>MPDAEVSVTEDVIATVDKIIDKYGLKNITDIKYQVGSQAGDGYVSKTAAVDIINGNNTTTKVFLKYAQDVKSTESVPIDKLYANEIYFYDIVYPEFQKFLEKKHLKDAFRQVPKCYATSEKGGIVALENIKDKGFELYNRKVVMDHQHLELVLKTFAKFHALSFAFKDQEKKKYQELIDNSHGDFFSKIMEAEGPVKMITMSVNNFLEKLDPIRDKHILDKCQNLSEVLIKAICSPRDYLNEYSILTQGDCWCNNMMFKYPAEGPKHPTDIMLIDWQLLRQALPVFDISYFFYTIASEEALNNLDNYLRIYHKELCKRMRDLGSDPDILYPFKILQQDWKQHGKYGFAMSFMLIRMMLSATDEVVSMEGVDFDNAEDCERMYPKIKNEDEFIRRMKILAEHVIKNEFL</sequence>
<evidence type="ECO:0000313" key="1">
    <source>
        <dbReference type="EMBL" id="KAI4466585.1"/>
    </source>
</evidence>